<dbReference type="EMBL" id="ML769650">
    <property type="protein sequence ID" value="KAE9390682.1"/>
    <property type="molecule type" value="Genomic_DNA"/>
</dbReference>
<evidence type="ECO:0000313" key="2">
    <source>
        <dbReference type="Proteomes" id="UP000799118"/>
    </source>
</evidence>
<proteinExistence type="predicted"/>
<dbReference type="AlphaFoldDB" id="A0A6A4GXS2"/>
<organism evidence="1 2">
    <name type="scientific">Gymnopus androsaceus JB14</name>
    <dbReference type="NCBI Taxonomy" id="1447944"/>
    <lineage>
        <taxon>Eukaryota</taxon>
        <taxon>Fungi</taxon>
        <taxon>Dikarya</taxon>
        <taxon>Basidiomycota</taxon>
        <taxon>Agaricomycotina</taxon>
        <taxon>Agaricomycetes</taxon>
        <taxon>Agaricomycetidae</taxon>
        <taxon>Agaricales</taxon>
        <taxon>Marasmiineae</taxon>
        <taxon>Omphalotaceae</taxon>
        <taxon>Gymnopus</taxon>
    </lineage>
</organism>
<gene>
    <name evidence="1" type="ORF">BT96DRAFT_945952</name>
</gene>
<dbReference type="Proteomes" id="UP000799118">
    <property type="component" value="Unassembled WGS sequence"/>
</dbReference>
<keyword evidence="2" id="KW-1185">Reference proteome</keyword>
<evidence type="ECO:0000313" key="1">
    <source>
        <dbReference type="EMBL" id="KAE9390682.1"/>
    </source>
</evidence>
<protein>
    <submittedName>
        <fullName evidence="1">Uncharacterized protein</fullName>
    </submittedName>
</protein>
<name>A0A6A4GXS2_9AGAR</name>
<sequence>MPPTIFYPGLALLQIQLMSVPGFTTFGMAQPSHSITECRRTCLEGTLDSQEYFMIEMIHGWTRPLDKGQYFNEQYQSLHCGATADTHTNAHHPCNYSPFQHYSHSDNGSLFNSNNSHQPFLIPLYEDLSTWVEIKLGQLVKIAEELLFLLNYLVITMDRIGSASGILFCKGENEDNAVRPQKPTINMECRQTSNHVANSSKKDEDLADLIQITKLWIVDIF</sequence>
<accession>A0A6A4GXS2</accession>
<reference evidence="1" key="1">
    <citation type="journal article" date="2019" name="Environ. Microbiol.">
        <title>Fungal ecological strategies reflected in gene transcription - a case study of two litter decomposers.</title>
        <authorList>
            <person name="Barbi F."/>
            <person name="Kohler A."/>
            <person name="Barry K."/>
            <person name="Baskaran P."/>
            <person name="Daum C."/>
            <person name="Fauchery L."/>
            <person name="Ihrmark K."/>
            <person name="Kuo A."/>
            <person name="LaButti K."/>
            <person name="Lipzen A."/>
            <person name="Morin E."/>
            <person name="Grigoriev I.V."/>
            <person name="Henrissat B."/>
            <person name="Lindahl B."/>
            <person name="Martin F."/>
        </authorList>
    </citation>
    <scope>NUCLEOTIDE SEQUENCE</scope>
    <source>
        <strain evidence="1">JB14</strain>
    </source>
</reference>